<feature type="domain" description="Major facilitator superfamily (MFS) profile" evidence="7">
    <location>
        <begin position="27"/>
        <end position="473"/>
    </location>
</feature>
<evidence type="ECO:0000259" key="7">
    <source>
        <dbReference type="PROSITE" id="PS50850"/>
    </source>
</evidence>
<feature type="transmembrane region" description="Helical" evidence="6">
    <location>
        <begin position="213"/>
        <end position="233"/>
    </location>
</feature>
<dbReference type="Proteomes" id="UP000571817">
    <property type="component" value="Unassembled WGS sequence"/>
</dbReference>
<keyword evidence="3 6" id="KW-1133">Transmembrane helix</keyword>
<proteinExistence type="predicted"/>
<evidence type="ECO:0000256" key="1">
    <source>
        <dbReference type="ARBA" id="ARBA00004651"/>
    </source>
</evidence>
<dbReference type="GO" id="GO:0005886">
    <property type="term" value="C:plasma membrane"/>
    <property type="evidence" value="ECO:0007669"/>
    <property type="project" value="UniProtKB-SubCell"/>
</dbReference>
<dbReference type="PANTHER" id="PTHR42718:SF48">
    <property type="entry name" value="CONSERVED TWO-DOMAIN MEMBRANE PROTEIN-RELATED"/>
    <property type="match status" value="1"/>
</dbReference>
<dbReference type="EMBL" id="JACCFW010000001">
    <property type="protein sequence ID" value="NYJ74858.1"/>
    <property type="molecule type" value="Genomic_DNA"/>
</dbReference>
<dbReference type="Gene3D" id="1.20.1250.20">
    <property type="entry name" value="MFS general substrate transporter like domains"/>
    <property type="match status" value="1"/>
</dbReference>
<dbReference type="CDD" id="cd17321">
    <property type="entry name" value="MFS_MMR_MDR_like"/>
    <property type="match status" value="1"/>
</dbReference>
<feature type="compositionally biased region" description="Low complexity" evidence="5">
    <location>
        <begin position="471"/>
        <end position="483"/>
    </location>
</feature>
<dbReference type="PANTHER" id="PTHR42718">
    <property type="entry name" value="MAJOR FACILITATOR SUPERFAMILY MULTIDRUG TRANSPORTER MFSC"/>
    <property type="match status" value="1"/>
</dbReference>
<feature type="transmembrane region" description="Helical" evidence="6">
    <location>
        <begin position="27"/>
        <end position="49"/>
    </location>
</feature>
<dbReference type="PROSITE" id="PS00216">
    <property type="entry name" value="SUGAR_TRANSPORT_1"/>
    <property type="match status" value="1"/>
</dbReference>
<comment type="caution">
    <text evidence="8">The sequence shown here is derived from an EMBL/GenBank/DDBJ whole genome shotgun (WGS) entry which is preliminary data.</text>
</comment>
<evidence type="ECO:0000256" key="2">
    <source>
        <dbReference type="ARBA" id="ARBA00022692"/>
    </source>
</evidence>
<dbReference type="InterPro" id="IPR011701">
    <property type="entry name" value="MFS"/>
</dbReference>
<accession>A0A853DD94</accession>
<gene>
    <name evidence="8" type="ORF">HNR15_001821</name>
</gene>
<feature type="transmembrane region" description="Helical" evidence="6">
    <location>
        <begin position="446"/>
        <end position="468"/>
    </location>
</feature>
<dbReference type="RefSeq" id="WP_218883634.1">
    <property type="nucleotide sequence ID" value="NZ_JACCFW010000001.1"/>
</dbReference>
<dbReference type="PROSITE" id="PS50850">
    <property type="entry name" value="MFS"/>
    <property type="match status" value="1"/>
</dbReference>
<comment type="subcellular location">
    <subcellularLocation>
        <location evidence="1">Cell membrane</location>
        <topology evidence="1">Multi-pass membrane protein</topology>
    </subcellularLocation>
</comment>
<feature type="transmembrane region" description="Helical" evidence="6">
    <location>
        <begin position="153"/>
        <end position="175"/>
    </location>
</feature>
<feature type="transmembrane region" description="Helical" evidence="6">
    <location>
        <begin position="282"/>
        <end position="306"/>
    </location>
</feature>
<evidence type="ECO:0000256" key="5">
    <source>
        <dbReference type="SAM" id="MobiDB-lite"/>
    </source>
</evidence>
<organism evidence="8 9">
    <name type="scientific">Allobranchiibius huperziae</name>
    <dbReference type="NCBI Taxonomy" id="1874116"/>
    <lineage>
        <taxon>Bacteria</taxon>
        <taxon>Bacillati</taxon>
        <taxon>Actinomycetota</taxon>
        <taxon>Actinomycetes</taxon>
        <taxon>Micrococcales</taxon>
        <taxon>Dermacoccaceae</taxon>
        <taxon>Allobranchiibius</taxon>
    </lineage>
</organism>
<feature type="transmembrane region" description="Helical" evidence="6">
    <location>
        <begin position="347"/>
        <end position="369"/>
    </location>
</feature>
<dbReference type="InterPro" id="IPR036259">
    <property type="entry name" value="MFS_trans_sf"/>
</dbReference>
<dbReference type="Pfam" id="PF07690">
    <property type="entry name" value="MFS_1"/>
    <property type="match status" value="1"/>
</dbReference>
<evidence type="ECO:0000256" key="4">
    <source>
        <dbReference type="ARBA" id="ARBA00023136"/>
    </source>
</evidence>
<evidence type="ECO:0000256" key="6">
    <source>
        <dbReference type="SAM" id="Phobius"/>
    </source>
</evidence>
<protein>
    <submittedName>
        <fullName evidence="8">EmrB/QacA subfamily drug resistance transporter</fullName>
    </submittedName>
</protein>
<keyword evidence="4 6" id="KW-0472">Membrane</keyword>
<feature type="compositionally biased region" description="Basic residues" evidence="5">
    <location>
        <begin position="484"/>
        <end position="495"/>
    </location>
</feature>
<evidence type="ECO:0000256" key="3">
    <source>
        <dbReference type="ARBA" id="ARBA00022989"/>
    </source>
</evidence>
<feature type="transmembrane region" description="Helical" evidence="6">
    <location>
        <begin position="318"/>
        <end position="335"/>
    </location>
</feature>
<reference evidence="8 9" key="1">
    <citation type="submission" date="2020-07" db="EMBL/GenBank/DDBJ databases">
        <title>Sequencing the genomes of 1000 actinobacteria strains.</title>
        <authorList>
            <person name="Klenk H.-P."/>
        </authorList>
    </citation>
    <scope>NUCLEOTIDE SEQUENCE [LARGE SCALE GENOMIC DNA]</scope>
    <source>
        <strain evidence="8 9">DSM 29531</strain>
    </source>
</reference>
<feature type="transmembrane region" description="Helical" evidence="6">
    <location>
        <begin position="421"/>
        <end position="440"/>
    </location>
</feature>
<feature type="transmembrane region" description="Helical" evidence="6">
    <location>
        <begin position="245"/>
        <end position="261"/>
    </location>
</feature>
<feature type="region of interest" description="Disordered" evidence="5">
    <location>
        <begin position="1"/>
        <end position="21"/>
    </location>
</feature>
<feature type="transmembrane region" description="Helical" evidence="6">
    <location>
        <begin position="181"/>
        <end position="201"/>
    </location>
</feature>
<feature type="region of interest" description="Disordered" evidence="5">
    <location>
        <begin position="471"/>
        <end position="506"/>
    </location>
</feature>
<keyword evidence="2 6" id="KW-0812">Transmembrane</keyword>
<dbReference type="AlphaFoldDB" id="A0A853DD94"/>
<evidence type="ECO:0000313" key="8">
    <source>
        <dbReference type="EMBL" id="NYJ74858.1"/>
    </source>
</evidence>
<keyword evidence="9" id="KW-1185">Reference proteome</keyword>
<feature type="transmembrane region" description="Helical" evidence="6">
    <location>
        <begin position="64"/>
        <end position="83"/>
    </location>
</feature>
<dbReference type="InterPro" id="IPR005829">
    <property type="entry name" value="Sugar_transporter_CS"/>
</dbReference>
<feature type="transmembrane region" description="Helical" evidence="6">
    <location>
        <begin position="381"/>
        <end position="400"/>
    </location>
</feature>
<feature type="transmembrane region" description="Helical" evidence="6">
    <location>
        <begin position="123"/>
        <end position="141"/>
    </location>
</feature>
<feature type="compositionally biased region" description="Basic residues" evidence="5">
    <location>
        <begin position="1"/>
        <end position="11"/>
    </location>
</feature>
<evidence type="ECO:0000313" key="9">
    <source>
        <dbReference type="Proteomes" id="UP000571817"/>
    </source>
</evidence>
<sequence length="506" mass="52826">MSPATRNHKRSTSPNDEQAPKDRQGRVLLVLSAAAFMASLDLFIVNVAFDSIGRDFHGASLSDLSWILNGYAIAYAALLVPLGRLADRYGRKEGFLAGLALFALASAACALSPGLWWLVTFRVLQAAGAAALTPTSLSLLLRATEPDRRARAVRIWAATGALAAAIGPVVGGLLVQAAWQWVFVVNVPIAIVAVISAIRWVPDSRDATVERTPDLLGAGVLAIAIGALALSVVKGPDWGWSDARDVAGFVVAVVGIAFFAYRTTRHPVPVIEPAMLAVRTFAWSNIASLVFSIAFGAGLLSTILWFQQVWGYGPVRSGLAIAPGPATVQVTALISNRLARRGVPAGLIAALGCLMLAAGYVFIAFSVGVHPQWVTQMLPGQLLIGGGVGFALPTILSSGTSDLAPQRTATGSAVINMNRQIGTVLGVSILVAILGTPVGLTQAHHVFRLAWLTIAGIGVAGAVVSVGITPSRRTSAASPSSTARWRHPMACRSPRRSTPAGRAEEG</sequence>
<feature type="transmembrane region" description="Helical" evidence="6">
    <location>
        <begin position="95"/>
        <end position="117"/>
    </location>
</feature>
<dbReference type="SUPFAM" id="SSF103473">
    <property type="entry name" value="MFS general substrate transporter"/>
    <property type="match status" value="2"/>
</dbReference>
<dbReference type="InterPro" id="IPR020846">
    <property type="entry name" value="MFS_dom"/>
</dbReference>
<dbReference type="PRINTS" id="PR01036">
    <property type="entry name" value="TCRTETB"/>
</dbReference>
<dbReference type="GO" id="GO:0022857">
    <property type="term" value="F:transmembrane transporter activity"/>
    <property type="evidence" value="ECO:0007669"/>
    <property type="project" value="InterPro"/>
</dbReference>
<dbReference type="Gene3D" id="1.20.1720.10">
    <property type="entry name" value="Multidrug resistance protein D"/>
    <property type="match status" value="1"/>
</dbReference>
<name>A0A853DD94_9MICO</name>